<dbReference type="GO" id="GO:0008270">
    <property type="term" value="F:zinc ion binding"/>
    <property type="evidence" value="ECO:0007669"/>
    <property type="project" value="UniProtKB-UniRule"/>
</dbReference>
<accession>A0A1V4IJW1</accession>
<keyword evidence="4 6" id="KW-0378">Hydrolase</keyword>
<comment type="function">
    <text evidence="1 6">Catalyzes the reversible cyclization of carbamoyl aspartate to dihydroorotate.</text>
</comment>
<feature type="binding site" evidence="6">
    <location>
        <begin position="62"/>
        <end position="64"/>
    </location>
    <ligand>
        <name>substrate</name>
    </ligand>
</feature>
<feature type="domain" description="Amidohydrolase-related" evidence="7">
    <location>
        <begin position="51"/>
        <end position="395"/>
    </location>
</feature>
<comment type="pathway">
    <text evidence="6">Pyrimidine metabolism; UMP biosynthesis via de novo pathway; (S)-dihydroorotate from bicarbonate: step 3/3.</text>
</comment>
<dbReference type="SUPFAM" id="SSF51556">
    <property type="entry name" value="Metallo-dependent hydrolases"/>
    <property type="match status" value="1"/>
</dbReference>
<dbReference type="Proteomes" id="UP000190080">
    <property type="component" value="Unassembled WGS sequence"/>
</dbReference>
<evidence type="ECO:0000256" key="4">
    <source>
        <dbReference type="ARBA" id="ARBA00022801"/>
    </source>
</evidence>
<evidence type="ECO:0000256" key="1">
    <source>
        <dbReference type="ARBA" id="ARBA00002368"/>
    </source>
</evidence>
<feature type="binding site" evidence="6">
    <location>
        <position position="152"/>
    </location>
    <ligand>
        <name>Zn(2+)</name>
        <dbReference type="ChEBI" id="CHEBI:29105"/>
        <label>2</label>
    </ligand>
</feature>
<feature type="binding site" evidence="6">
    <location>
        <position position="60"/>
    </location>
    <ligand>
        <name>Zn(2+)</name>
        <dbReference type="ChEBI" id="CHEBI:29105"/>
        <label>1</label>
    </ligand>
</feature>
<evidence type="ECO:0000256" key="3">
    <source>
        <dbReference type="ARBA" id="ARBA00022723"/>
    </source>
</evidence>
<feature type="binding site" evidence="6">
    <location>
        <position position="216"/>
    </location>
    <ligand>
        <name>Zn(2+)</name>
        <dbReference type="ChEBI" id="CHEBI:29105"/>
        <label>2</label>
    </ligand>
</feature>
<name>A0A1V4IJW1_9CLOT</name>
<keyword evidence="9" id="KW-1185">Reference proteome</keyword>
<dbReference type="PANTHER" id="PTHR43668">
    <property type="entry name" value="ALLANTOINASE"/>
    <property type="match status" value="1"/>
</dbReference>
<keyword evidence="6" id="KW-0862">Zinc</keyword>
<sequence length="398" mass="43652">MSLLIRGARIVDYSSDFLGDVYVNNGIIETIGTNSNIIGGADEVIEAQGYVLMPAFVDLHVHFRDPGLTYKEDIETGSKAAAAGGYTTVNLMANTKPVCSSMDTVNYVLNKAKEVGLIEVHQCVSITNEFSGDDLSHLDNIDTSIVRFLSDDGKGVKSDKVMYDALNKAKKMNVTIISHAEDPEFSSSDMRLAENMMTFRDVALAESIGARLHMAHVSTKEAMECIVRAKQKGAKVTCEVMPHHLALDSETKYRVNPPTREKEDVAALIEAIKKGYVDAIATDHAPHSEEDKKKGAPGISGIETSFGICYSTLVDKSIISLSKLSELMSKGPADIMKLKKGRIEPGYQGDLVLVNLDDEYKVDVNEFKSKGKNSPFNGWTLKGRVDYTIKLGKIVYRR</sequence>
<feature type="binding site" evidence="6">
    <location>
        <position position="283"/>
    </location>
    <ligand>
        <name>Zn(2+)</name>
        <dbReference type="ChEBI" id="CHEBI:29105"/>
        <label>1</label>
    </ligand>
</feature>
<evidence type="ECO:0000313" key="9">
    <source>
        <dbReference type="Proteomes" id="UP000190080"/>
    </source>
</evidence>
<dbReference type="InterPro" id="IPR002195">
    <property type="entry name" value="Dihydroorotase_CS"/>
</dbReference>
<dbReference type="InterPro" id="IPR006680">
    <property type="entry name" value="Amidohydro-rel"/>
</dbReference>
<dbReference type="PROSITE" id="PS00483">
    <property type="entry name" value="DIHYDROOROTASE_2"/>
    <property type="match status" value="1"/>
</dbReference>
<feature type="active site" evidence="6">
    <location>
        <position position="283"/>
    </location>
</feature>
<feature type="binding site" evidence="6">
    <location>
        <position position="179"/>
    </location>
    <ligand>
        <name>Zn(2+)</name>
        <dbReference type="ChEBI" id="CHEBI:29105"/>
        <label>2</label>
    </ligand>
</feature>
<dbReference type="EMBL" id="MZGV01000033">
    <property type="protein sequence ID" value="OPJ60308.1"/>
    <property type="molecule type" value="Genomic_DNA"/>
</dbReference>
<dbReference type="GO" id="GO:0004151">
    <property type="term" value="F:dihydroorotase activity"/>
    <property type="evidence" value="ECO:0007669"/>
    <property type="project" value="UniProtKB-UniRule"/>
</dbReference>
<comment type="cofactor">
    <cofactor evidence="6">
        <name>Zn(2+)</name>
        <dbReference type="ChEBI" id="CHEBI:29105"/>
    </cofactor>
    <text evidence="6">Binds 2 Zn(2+) ions per subunit.</text>
</comment>
<protein>
    <recommendedName>
        <fullName evidence="6">Dihydroorotase</fullName>
        <shortName evidence="6">DHOase</shortName>
        <ecNumber evidence="6">3.5.2.3</ecNumber>
    </recommendedName>
</protein>
<dbReference type="InterPro" id="IPR050138">
    <property type="entry name" value="DHOase/Allantoinase_Hydrolase"/>
</dbReference>
<reference evidence="8 9" key="1">
    <citation type="submission" date="2017-03" db="EMBL/GenBank/DDBJ databases">
        <title>Genome sequence of Clostridium oryzae DSM 28571.</title>
        <authorList>
            <person name="Poehlein A."/>
            <person name="Daniel R."/>
        </authorList>
    </citation>
    <scope>NUCLEOTIDE SEQUENCE [LARGE SCALE GENOMIC DNA]</scope>
    <source>
        <strain evidence="8 9">DSM 28571</strain>
    </source>
</reference>
<organism evidence="8 9">
    <name type="scientific">Clostridium oryzae</name>
    <dbReference type="NCBI Taxonomy" id="1450648"/>
    <lineage>
        <taxon>Bacteria</taxon>
        <taxon>Bacillati</taxon>
        <taxon>Bacillota</taxon>
        <taxon>Clostridia</taxon>
        <taxon>Eubacteriales</taxon>
        <taxon>Clostridiaceae</taxon>
        <taxon>Clostridium</taxon>
    </lineage>
</organism>
<dbReference type="Pfam" id="PF01979">
    <property type="entry name" value="Amidohydro_1"/>
    <property type="match status" value="1"/>
</dbReference>
<keyword evidence="5 6" id="KW-0665">Pyrimidine biosynthesis</keyword>
<feature type="binding site" evidence="6">
    <location>
        <position position="94"/>
    </location>
    <ligand>
        <name>substrate</name>
    </ligand>
</feature>
<evidence type="ECO:0000256" key="2">
    <source>
        <dbReference type="ARBA" id="ARBA00010286"/>
    </source>
</evidence>
<dbReference type="PANTHER" id="PTHR43668:SF2">
    <property type="entry name" value="ALLANTOINASE"/>
    <property type="match status" value="1"/>
</dbReference>
<feature type="binding site" evidence="6">
    <location>
        <position position="62"/>
    </location>
    <ligand>
        <name>Zn(2+)</name>
        <dbReference type="ChEBI" id="CHEBI:29105"/>
        <label>1</label>
    </ligand>
</feature>
<feature type="binding site" evidence="6">
    <location>
        <position position="152"/>
    </location>
    <ligand>
        <name>Zn(2+)</name>
        <dbReference type="ChEBI" id="CHEBI:29105"/>
        <label>1</label>
    </ligand>
</feature>
<dbReference type="AlphaFoldDB" id="A0A1V4IJW1"/>
<proteinExistence type="inferred from homology"/>
<dbReference type="UniPathway" id="UPA00070">
    <property type="reaction ID" value="UER00117"/>
</dbReference>
<dbReference type="HAMAP" id="MF_00220_B">
    <property type="entry name" value="PyrC_classI_B"/>
    <property type="match status" value="1"/>
</dbReference>
<dbReference type="STRING" id="1450648.CLORY_28830"/>
<dbReference type="SUPFAM" id="SSF51338">
    <property type="entry name" value="Composite domain of metallo-dependent hydrolases"/>
    <property type="match status" value="1"/>
</dbReference>
<dbReference type="GO" id="GO:0044205">
    <property type="term" value="P:'de novo' UMP biosynthetic process"/>
    <property type="evidence" value="ECO:0007669"/>
    <property type="project" value="UniProtKB-UniRule"/>
</dbReference>
<evidence type="ECO:0000259" key="7">
    <source>
        <dbReference type="Pfam" id="PF01979"/>
    </source>
</evidence>
<dbReference type="GO" id="GO:0004038">
    <property type="term" value="F:allantoinase activity"/>
    <property type="evidence" value="ECO:0007669"/>
    <property type="project" value="TreeGrafter"/>
</dbReference>
<dbReference type="PROSITE" id="PS00482">
    <property type="entry name" value="DIHYDROOROTASE_1"/>
    <property type="match status" value="1"/>
</dbReference>
<dbReference type="EC" id="3.5.2.3" evidence="6"/>
<dbReference type="InterPro" id="IPR032466">
    <property type="entry name" value="Metal_Hydrolase"/>
</dbReference>
<feature type="binding site" evidence="6">
    <location>
        <position position="287"/>
    </location>
    <ligand>
        <name>substrate</name>
    </ligand>
</feature>
<gene>
    <name evidence="6 8" type="primary">pyrC</name>
    <name evidence="8" type="ORF">CLORY_28830</name>
</gene>
<comment type="caution">
    <text evidence="8">The sequence shown here is derived from an EMBL/GenBank/DDBJ whole genome shotgun (WGS) entry which is preliminary data.</text>
</comment>
<dbReference type="InterPro" id="IPR011059">
    <property type="entry name" value="Metal-dep_hydrolase_composite"/>
</dbReference>
<dbReference type="Gene3D" id="3.20.20.140">
    <property type="entry name" value="Metal-dependent hydrolases"/>
    <property type="match status" value="1"/>
</dbReference>
<comment type="catalytic activity">
    <reaction evidence="6">
        <text>(S)-dihydroorotate + H2O = N-carbamoyl-L-aspartate + H(+)</text>
        <dbReference type="Rhea" id="RHEA:24296"/>
        <dbReference type="ChEBI" id="CHEBI:15377"/>
        <dbReference type="ChEBI" id="CHEBI:15378"/>
        <dbReference type="ChEBI" id="CHEBI:30864"/>
        <dbReference type="ChEBI" id="CHEBI:32814"/>
        <dbReference type="EC" id="3.5.2.3"/>
    </reaction>
</comment>
<dbReference type="InterPro" id="IPR004722">
    <property type="entry name" value="DHOase"/>
</dbReference>
<comment type="similarity">
    <text evidence="2 6">Belongs to the metallo-dependent hydrolases superfamily. DHOase family. Class I DHOase subfamily.</text>
</comment>
<keyword evidence="3 6" id="KW-0479">Metal-binding</keyword>
<dbReference type="OrthoDB" id="9765462at2"/>
<dbReference type="RefSeq" id="WP_079425673.1">
    <property type="nucleotide sequence ID" value="NZ_MZGV01000033.1"/>
</dbReference>
<dbReference type="CDD" id="cd01317">
    <property type="entry name" value="DHOase_IIa"/>
    <property type="match status" value="1"/>
</dbReference>
<dbReference type="NCBIfam" id="TIGR00857">
    <property type="entry name" value="pyrC_multi"/>
    <property type="match status" value="1"/>
</dbReference>
<feature type="binding site" evidence="6">
    <location>
        <position position="256"/>
    </location>
    <ligand>
        <name>substrate</name>
    </ligand>
</feature>
<dbReference type="GO" id="GO:0006145">
    <property type="term" value="P:purine nucleobase catabolic process"/>
    <property type="evidence" value="ECO:0007669"/>
    <property type="project" value="TreeGrafter"/>
</dbReference>
<feature type="binding site" evidence="6">
    <location>
        <begin position="297"/>
        <end position="298"/>
    </location>
    <ligand>
        <name>substrate</name>
    </ligand>
</feature>
<evidence type="ECO:0000256" key="6">
    <source>
        <dbReference type="HAMAP-Rule" id="MF_00220"/>
    </source>
</evidence>
<evidence type="ECO:0000256" key="5">
    <source>
        <dbReference type="ARBA" id="ARBA00022975"/>
    </source>
</evidence>
<evidence type="ECO:0000313" key="8">
    <source>
        <dbReference type="EMBL" id="OPJ60308.1"/>
    </source>
</evidence>
<dbReference type="GO" id="GO:0005737">
    <property type="term" value="C:cytoplasm"/>
    <property type="evidence" value="ECO:0007669"/>
    <property type="project" value="TreeGrafter"/>
</dbReference>